<dbReference type="GO" id="GO:0016616">
    <property type="term" value="F:oxidoreductase activity, acting on the CH-OH group of donors, NAD or NADP as acceptor"/>
    <property type="evidence" value="ECO:0000318"/>
    <property type="project" value="GO_Central"/>
</dbReference>
<evidence type="ECO:0000256" key="2">
    <source>
        <dbReference type="ARBA" id="ARBA00023002"/>
    </source>
</evidence>
<dbReference type="RefSeq" id="NP_983804.1">
    <property type="nucleotide sequence ID" value="NM_209157.1"/>
</dbReference>
<organism evidence="4 5">
    <name type="scientific">Eremothecium gossypii (strain ATCC 10895 / CBS 109.51 / FGSC 9923 / NRRL Y-1056)</name>
    <name type="common">Yeast</name>
    <name type="synonym">Ashbya gossypii</name>
    <dbReference type="NCBI Taxonomy" id="284811"/>
    <lineage>
        <taxon>Eukaryota</taxon>
        <taxon>Fungi</taxon>
        <taxon>Dikarya</taxon>
        <taxon>Ascomycota</taxon>
        <taxon>Saccharomycotina</taxon>
        <taxon>Saccharomycetes</taxon>
        <taxon>Saccharomycetales</taxon>
        <taxon>Saccharomycetaceae</taxon>
        <taxon>Eremothecium</taxon>
    </lineage>
</organism>
<dbReference type="PANTHER" id="PTHR24322:SF736">
    <property type="entry name" value="RETINOL DEHYDROGENASE 10"/>
    <property type="match status" value="1"/>
</dbReference>
<keyword evidence="5" id="KW-1185">Reference proteome</keyword>
<evidence type="ECO:0000256" key="1">
    <source>
        <dbReference type="ARBA" id="ARBA00006484"/>
    </source>
</evidence>
<gene>
    <name evidence="4" type="ORF">AGOS_ADL292C</name>
</gene>
<dbReference type="PANTHER" id="PTHR24322">
    <property type="entry name" value="PKSB"/>
    <property type="match status" value="1"/>
</dbReference>
<dbReference type="FunCoup" id="Q75B64">
    <property type="interactions" value="533"/>
</dbReference>
<dbReference type="Proteomes" id="UP000000591">
    <property type="component" value="Chromosome IV"/>
</dbReference>
<accession>Q75B64</accession>
<dbReference type="PRINTS" id="PR00081">
    <property type="entry name" value="GDHRDH"/>
</dbReference>
<dbReference type="Gene3D" id="3.40.50.720">
    <property type="entry name" value="NAD(P)-binding Rossmann-like Domain"/>
    <property type="match status" value="1"/>
</dbReference>
<dbReference type="OrthoDB" id="10253736at2759"/>
<dbReference type="CDD" id="cd05339">
    <property type="entry name" value="17beta-HSDXI-like_SDR_c"/>
    <property type="match status" value="1"/>
</dbReference>
<dbReference type="OMA" id="NWYAVLP"/>
<dbReference type="PRINTS" id="PR00080">
    <property type="entry name" value="SDRFAMILY"/>
</dbReference>
<dbReference type="KEGG" id="ago:AGOS_ADL292C"/>
<dbReference type="EMBL" id="AE016817">
    <property type="protein sequence ID" value="AAS51628.1"/>
    <property type="molecule type" value="Genomic_DNA"/>
</dbReference>
<dbReference type="Pfam" id="PF00106">
    <property type="entry name" value="adh_short"/>
    <property type="match status" value="1"/>
</dbReference>
<keyword evidence="2" id="KW-0560">Oxidoreductase</keyword>
<dbReference type="InterPro" id="IPR036291">
    <property type="entry name" value="NAD(P)-bd_dom_sf"/>
</dbReference>
<dbReference type="AlphaFoldDB" id="Q75B64"/>
<dbReference type="eggNOG" id="KOG1201">
    <property type="taxonomic scope" value="Eukaryota"/>
</dbReference>
<dbReference type="GeneID" id="4619939"/>
<reference evidence="5" key="2">
    <citation type="journal article" date="2013" name="G3 (Bethesda)">
        <title>Genomes of Ashbya fungi isolated from insects reveal four mating-type loci, numerous translocations, lack of transposons, and distinct gene duplications.</title>
        <authorList>
            <person name="Dietrich F.S."/>
            <person name="Voegeli S."/>
            <person name="Kuo S."/>
            <person name="Philippsen P."/>
        </authorList>
    </citation>
    <scope>GENOME REANNOTATION</scope>
    <source>
        <strain evidence="5">ATCC 10895 / CBS 109.51 / FGSC 9923 / NRRL Y-1056</strain>
    </source>
</reference>
<evidence type="ECO:0000313" key="5">
    <source>
        <dbReference type="Proteomes" id="UP000000591"/>
    </source>
</evidence>
<name>Q75B64_EREGS</name>
<dbReference type="STRING" id="284811.Q75B64"/>
<dbReference type="SUPFAM" id="SSF51735">
    <property type="entry name" value="NAD(P)-binding Rossmann-fold domains"/>
    <property type="match status" value="1"/>
</dbReference>
<dbReference type="HOGENOM" id="CLU_010194_5_1_1"/>
<reference evidence="4 5" key="1">
    <citation type="journal article" date="2004" name="Science">
        <title>The Ashbya gossypii genome as a tool for mapping the ancient Saccharomyces cerevisiae genome.</title>
        <authorList>
            <person name="Dietrich F.S."/>
            <person name="Voegeli S."/>
            <person name="Brachat S."/>
            <person name="Lerch A."/>
            <person name="Gates K."/>
            <person name="Steiner S."/>
            <person name="Mohr C."/>
            <person name="Pohlmann R."/>
            <person name="Luedi P."/>
            <person name="Choi S."/>
            <person name="Wing R.A."/>
            <person name="Flavier A."/>
            <person name="Gaffney T.D."/>
            <person name="Philippsen P."/>
        </authorList>
    </citation>
    <scope>NUCLEOTIDE SEQUENCE [LARGE SCALE GENOMIC DNA]</scope>
    <source>
        <strain evidence="5">ATCC 10895 / CBS 109.51 / FGSC 9923 / NRRL Y-1056</strain>
    </source>
</reference>
<dbReference type="InterPro" id="IPR002347">
    <property type="entry name" value="SDR_fam"/>
</dbReference>
<comment type="similarity">
    <text evidence="1 3">Belongs to the short-chain dehydrogenases/reductases (SDR) family.</text>
</comment>
<dbReference type="InParanoid" id="Q75B64"/>
<evidence type="ECO:0000313" key="4">
    <source>
        <dbReference type="EMBL" id="AAS51628.1"/>
    </source>
</evidence>
<protein>
    <submittedName>
        <fullName evidence="4">ADL292Cp</fullName>
    </submittedName>
</protein>
<proteinExistence type="inferred from homology"/>
<sequence length="329" mass="36635">MKVSTRRNDVDSRGRMSRLPVRRDIAAALYTSLIPRWRSVAEKVVESAMPIVGVQLDPKRDIALVTGGAGGLGKEIVRELRRRQIVTVILDVVPPPDLESLTGVHFYACDISLPGRIRVIHENIIRDVGHVTILINNAAITSDLPLDRVDNDKIEQIIRVNLLGPYTLIREFLPSMIAIDRGYIVNIASVLGFVTPARLTAYGASKGGLIALHESLVDELEQYTWKDSSNPGYVPLLKSRGVIRSLLVCPGKLTTKMFDNARSPSKIIAPDLDPEYLAKQIVNAMECNRSGTLKLPYYTNMMCYFKSLNWPWFRLFRLTAGVDAIIAAK</sequence>
<evidence type="ECO:0000256" key="3">
    <source>
        <dbReference type="RuleBase" id="RU000363"/>
    </source>
</evidence>